<organism evidence="2">
    <name type="scientific">Sesamum angustifolium</name>
    <dbReference type="NCBI Taxonomy" id="2727405"/>
    <lineage>
        <taxon>Eukaryota</taxon>
        <taxon>Viridiplantae</taxon>
        <taxon>Streptophyta</taxon>
        <taxon>Embryophyta</taxon>
        <taxon>Tracheophyta</taxon>
        <taxon>Spermatophyta</taxon>
        <taxon>Magnoliopsida</taxon>
        <taxon>eudicotyledons</taxon>
        <taxon>Gunneridae</taxon>
        <taxon>Pentapetalae</taxon>
        <taxon>asterids</taxon>
        <taxon>lamiids</taxon>
        <taxon>Lamiales</taxon>
        <taxon>Pedaliaceae</taxon>
        <taxon>Sesamum</taxon>
    </lineage>
</organism>
<dbReference type="AlphaFoldDB" id="A0AAW2PEG1"/>
<evidence type="ECO:0000313" key="2">
    <source>
        <dbReference type="EMBL" id="KAL0353348.1"/>
    </source>
</evidence>
<feature type="region of interest" description="Disordered" evidence="1">
    <location>
        <begin position="1"/>
        <end position="79"/>
    </location>
</feature>
<feature type="compositionally biased region" description="Basic and acidic residues" evidence="1">
    <location>
        <begin position="44"/>
        <end position="75"/>
    </location>
</feature>
<accession>A0AAW2PEG1</accession>
<evidence type="ECO:0000256" key="1">
    <source>
        <dbReference type="SAM" id="MobiDB-lite"/>
    </source>
</evidence>
<feature type="compositionally biased region" description="Basic and acidic residues" evidence="1">
    <location>
        <begin position="1"/>
        <end position="34"/>
    </location>
</feature>
<dbReference type="EMBL" id="JACGWK010000005">
    <property type="protein sequence ID" value="KAL0353348.1"/>
    <property type="molecule type" value="Genomic_DNA"/>
</dbReference>
<reference evidence="2" key="2">
    <citation type="journal article" date="2024" name="Plant">
        <title>Genomic evolution and insights into agronomic trait innovations of Sesamum species.</title>
        <authorList>
            <person name="Miao H."/>
            <person name="Wang L."/>
            <person name="Qu L."/>
            <person name="Liu H."/>
            <person name="Sun Y."/>
            <person name="Le M."/>
            <person name="Wang Q."/>
            <person name="Wei S."/>
            <person name="Zheng Y."/>
            <person name="Lin W."/>
            <person name="Duan Y."/>
            <person name="Cao H."/>
            <person name="Xiong S."/>
            <person name="Wang X."/>
            <person name="Wei L."/>
            <person name="Li C."/>
            <person name="Ma Q."/>
            <person name="Ju M."/>
            <person name="Zhao R."/>
            <person name="Li G."/>
            <person name="Mu C."/>
            <person name="Tian Q."/>
            <person name="Mei H."/>
            <person name="Zhang T."/>
            <person name="Gao T."/>
            <person name="Zhang H."/>
        </authorList>
    </citation>
    <scope>NUCLEOTIDE SEQUENCE</scope>
    <source>
        <strain evidence="2">G01</strain>
    </source>
</reference>
<proteinExistence type="predicted"/>
<gene>
    <name evidence="2" type="ORF">Sangu_0916100</name>
</gene>
<comment type="caution">
    <text evidence="2">The sequence shown here is derived from an EMBL/GenBank/DDBJ whole genome shotgun (WGS) entry which is preliminary data.</text>
</comment>
<reference evidence="2" key="1">
    <citation type="submission" date="2020-06" db="EMBL/GenBank/DDBJ databases">
        <authorList>
            <person name="Li T."/>
            <person name="Hu X."/>
            <person name="Zhang T."/>
            <person name="Song X."/>
            <person name="Zhang H."/>
            <person name="Dai N."/>
            <person name="Sheng W."/>
            <person name="Hou X."/>
            <person name="Wei L."/>
        </authorList>
    </citation>
    <scope>NUCLEOTIDE SEQUENCE</scope>
    <source>
        <strain evidence="2">G01</strain>
        <tissue evidence="2">Leaf</tissue>
    </source>
</reference>
<protein>
    <submittedName>
        <fullName evidence="2">Uncharacterized protein</fullName>
    </submittedName>
</protein>
<name>A0AAW2PEG1_9LAMI</name>
<sequence length="125" mass="14297">MIQGVQKDRSGTHNPKYDKIDDQQKSREYKDRRPSGTHNPINDKSNDQQKSREYKDRRPSGSHNPKYDKSDDQQKNRGVITSLDVKNILQKGRLNLGMTSEAISVLLISHLCMTQITGVETPLTF</sequence>